<gene>
    <name evidence="2" type="primary">recT</name>
    <name evidence="2" type="ORF">TEK04_19455</name>
</gene>
<keyword evidence="3" id="KW-1185">Reference proteome</keyword>
<accession>A0ABU8E1E0</accession>
<evidence type="ECO:0000313" key="3">
    <source>
        <dbReference type="Proteomes" id="UP001361570"/>
    </source>
</evidence>
<proteinExistence type="predicted"/>
<organism evidence="2 3">
    <name type="scientific">Klenkia sesuvii</name>
    <dbReference type="NCBI Taxonomy" id="3103137"/>
    <lineage>
        <taxon>Bacteria</taxon>
        <taxon>Bacillati</taxon>
        <taxon>Actinomycetota</taxon>
        <taxon>Actinomycetes</taxon>
        <taxon>Geodermatophilales</taxon>
        <taxon>Geodermatophilaceae</taxon>
        <taxon>Klenkia</taxon>
    </lineage>
</organism>
<evidence type="ECO:0000256" key="1">
    <source>
        <dbReference type="SAM" id="MobiDB-lite"/>
    </source>
</evidence>
<reference evidence="2 3" key="1">
    <citation type="submission" date="2024-03" db="EMBL/GenBank/DDBJ databases">
        <title>Draft genome sequence of Klenkia sp. LSe6-5.</title>
        <authorList>
            <person name="Duangmal K."/>
            <person name="Chantavorakit T."/>
        </authorList>
    </citation>
    <scope>NUCLEOTIDE SEQUENCE [LARGE SCALE GENOMIC DNA]</scope>
    <source>
        <strain evidence="2 3">LSe6-5</strain>
    </source>
</reference>
<sequence length="307" mass="33304">MGENLRGRVAARAGQQQPGTDVAERKAPPGLVDQVRQMEQQFQMAMPKGQEAAQLVRDVITAISQNPKLRECVPATVLGGAMTMAQLGLRPGVLGHGWLLPFWDSRHDNGNGRKGAFKAQLVIGYQGLVELVHRSDRVISIAARTVYTNDEFALGYGLEGDTFTHNPALDGDRGEPRLYYAIARMKGGGYALTEPMSHTAMEAYRDQYAMAKTREGVVVGPWRDQFEGMAHKTMIRRLVKLLPKSTELAHAIEADEKIRVDLTPAGIDHGQDVIDGEVIDEVPDGVDPATGETTAPAAAEQPAGGEQ</sequence>
<dbReference type="Proteomes" id="UP001361570">
    <property type="component" value="Unassembled WGS sequence"/>
</dbReference>
<dbReference type="NCBIfam" id="NF007351">
    <property type="entry name" value="PRK09846.1"/>
    <property type="match status" value="1"/>
</dbReference>
<dbReference type="InterPro" id="IPR018330">
    <property type="entry name" value="RecT_fam"/>
</dbReference>
<feature type="compositionally biased region" description="Low complexity" evidence="1">
    <location>
        <begin position="288"/>
        <end position="307"/>
    </location>
</feature>
<dbReference type="InterPro" id="IPR004590">
    <property type="entry name" value="ssDNA_annealing_RecT"/>
</dbReference>
<dbReference type="NCBIfam" id="TIGR00616">
    <property type="entry name" value="rect"/>
    <property type="match status" value="1"/>
</dbReference>
<comment type="caution">
    <text evidence="2">The sequence shown here is derived from an EMBL/GenBank/DDBJ whole genome shotgun (WGS) entry which is preliminary data.</text>
</comment>
<feature type="region of interest" description="Disordered" evidence="1">
    <location>
        <begin position="283"/>
        <end position="307"/>
    </location>
</feature>
<feature type="region of interest" description="Disordered" evidence="1">
    <location>
        <begin position="1"/>
        <end position="26"/>
    </location>
</feature>
<dbReference type="RefSeq" id="WP_336406019.1">
    <property type="nucleotide sequence ID" value="NZ_JBAPLU010000029.1"/>
</dbReference>
<dbReference type="Pfam" id="PF03837">
    <property type="entry name" value="RecT"/>
    <property type="match status" value="1"/>
</dbReference>
<protein>
    <submittedName>
        <fullName evidence="2">Recombination protein RecT</fullName>
    </submittedName>
</protein>
<evidence type="ECO:0000313" key="2">
    <source>
        <dbReference type="EMBL" id="MEI4273903.1"/>
    </source>
</evidence>
<name>A0ABU8E1E0_9ACTN</name>
<dbReference type="EMBL" id="JBAPLU010000029">
    <property type="protein sequence ID" value="MEI4273903.1"/>
    <property type="molecule type" value="Genomic_DNA"/>
</dbReference>